<dbReference type="InterPro" id="IPR011459">
    <property type="entry name" value="DUF1565"/>
</dbReference>
<evidence type="ECO:0000313" key="5">
    <source>
        <dbReference type="Proteomes" id="UP000785613"/>
    </source>
</evidence>
<dbReference type="InterPro" id="IPR012334">
    <property type="entry name" value="Pectin_lyas_fold"/>
</dbReference>
<dbReference type="PROSITE" id="PS51257">
    <property type="entry name" value="PROKAR_LIPOPROTEIN"/>
    <property type="match status" value="1"/>
</dbReference>
<gene>
    <name evidence="4" type="ORF">F0185_30465</name>
</gene>
<dbReference type="Gene3D" id="2.160.20.10">
    <property type="entry name" value="Single-stranded right-handed beta-helix, Pectin lyase-like"/>
    <property type="match status" value="1"/>
</dbReference>
<reference evidence="4 5" key="1">
    <citation type="submission" date="2019-09" db="EMBL/GenBank/DDBJ databases">
        <title>Taxonomy of Antarctic Massilia spp.: description of Massilia rubra sp. nov., Massilia aquatica sp. nov., Massilia mucilaginosa sp. nov., Massilia frigida sp. nov. isolated from streams, lakes and regoliths.</title>
        <authorList>
            <person name="Holochova P."/>
            <person name="Sedlacek I."/>
            <person name="Kralova S."/>
            <person name="Maslanova I."/>
            <person name="Busse H.-J."/>
            <person name="Stankova E."/>
            <person name="Vrbovska V."/>
            <person name="Kovarovic V."/>
            <person name="Bartak M."/>
            <person name="Svec P."/>
            <person name="Pantucek R."/>
        </authorList>
    </citation>
    <scope>NUCLEOTIDE SEQUENCE [LARGE SCALE GENOMIC DNA]</scope>
    <source>
        <strain evidence="4 5">CCM 8692</strain>
    </source>
</reference>
<keyword evidence="5" id="KW-1185">Reference proteome</keyword>
<feature type="region of interest" description="Disordered" evidence="1">
    <location>
        <begin position="76"/>
        <end position="95"/>
    </location>
</feature>
<evidence type="ECO:0000313" key="4">
    <source>
        <dbReference type="EMBL" id="NHZ37887.1"/>
    </source>
</evidence>
<feature type="chain" id="PRO_5046835770" evidence="2">
    <location>
        <begin position="27"/>
        <end position="494"/>
    </location>
</feature>
<dbReference type="Pfam" id="PF07602">
    <property type="entry name" value="DUF1565"/>
    <property type="match status" value="1"/>
</dbReference>
<dbReference type="RefSeq" id="WP_167231838.1">
    <property type="nucleotide sequence ID" value="NZ_VUYU01000035.1"/>
</dbReference>
<dbReference type="InterPro" id="IPR011050">
    <property type="entry name" value="Pectin_lyase_fold/virulence"/>
</dbReference>
<evidence type="ECO:0000256" key="2">
    <source>
        <dbReference type="SAM" id="SignalP"/>
    </source>
</evidence>
<dbReference type="Proteomes" id="UP000785613">
    <property type="component" value="Unassembled WGS sequence"/>
</dbReference>
<protein>
    <submittedName>
        <fullName evidence="4">DUF1565 domain-containing protein</fullName>
    </submittedName>
</protein>
<feature type="signal peptide" evidence="2">
    <location>
        <begin position="1"/>
        <end position="26"/>
    </location>
</feature>
<organism evidence="4 5">
    <name type="scientific">Massilia rubra</name>
    <dbReference type="NCBI Taxonomy" id="2607910"/>
    <lineage>
        <taxon>Bacteria</taxon>
        <taxon>Pseudomonadati</taxon>
        <taxon>Pseudomonadota</taxon>
        <taxon>Betaproteobacteria</taxon>
        <taxon>Burkholderiales</taxon>
        <taxon>Oxalobacteraceae</taxon>
        <taxon>Telluria group</taxon>
        <taxon>Massilia</taxon>
    </lineage>
</organism>
<dbReference type="SUPFAM" id="SSF51126">
    <property type="entry name" value="Pectin lyase-like"/>
    <property type="match status" value="1"/>
</dbReference>
<comment type="caution">
    <text evidence="4">The sequence shown here is derived from an EMBL/GenBank/DDBJ whole genome shotgun (WGS) entry which is preliminary data.</text>
</comment>
<feature type="domain" description="DUF1565" evidence="3">
    <location>
        <begin position="162"/>
        <end position="200"/>
    </location>
</feature>
<evidence type="ECO:0000259" key="3">
    <source>
        <dbReference type="Pfam" id="PF07602"/>
    </source>
</evidence>
<evidence type="ECO:0000256" key="1">
    <source>
        <dbReference type="SAM" id="MobiDB-lite"/>
    </source>
</evidence>
<dbReference type="EMBL" id="VUYU01000035">
    <property type="protein sequence ID" value="NHZ37887.1"/>
    <property type="molecule type" value="Genomic_DNA"/>
</dbReference>
<dbReference type="NCBIfam" id="NF041518">
    <property type="entry name" value="choice_anch_Q"/>
    <property type="match status" value="1"/>
</dbReference>
<sequence>MNKFVTFASEIRVNALLCSSMTVLLAACGGGSGEQDLSQAKQQTQTASYMASAEGASAEAAPVDALMATRADGDQADASTVAAPDGAGQAADTAPSNYSEKDFALIGYGAGDAVPATATAYGATDAAALAAATAPQGSDVTVSAQAVPVIPSTTYKFYVAPNGNDSSAGSAAAPFRTIARAARASKGSTTVFVAPGTYAGGIKTTVSGSASARIYFVSTTKWGAKIVASGSSGKTGWDNRGNYVDIVGFEVNGKGGKWTGGIYNGGSYDMIRANYVHDIAKGVACNSGGGSAIGVDSYYKGVKSDVVGNLVHDIGPAGCRFVQGIYVSTSGSVKNNVVYRVAEGAIHLWHDANRVIITNNTVTTSNTGIIVGGGDFYHTKGPADYIAVYSNIVYDNKMGVSEQGKTGKNNTYSNNLVFKNATYNWQLRNGLTHTGTVSSEPLFVAYSRSGMPDLRLSSSSPAIGRGTPAEALDYDFLERPRDTTTGFDIGAYQH</sequence>
<dbReference type="InterPro" id="IPR059226">
    <property type="entry name" value="Choice_anch_Q_dom"/>
</dbReference>
<name>A0ABX0LTT6_9BURK</name>
<keyword evidence="2" id="KW-0732">Signal</keyword>
<accession>A0ABX0LTT6</accession>
<proteinExistence type="predicted"/>